<dbReference type="SUPFAM" id="SSF56672">
    <property type="entry name" value="DNA/RNA polymerases"/>
    <property type="match status" value="1"/>
</dbReference>
<name>A0A6J8ERR4_MYTCO</name>
<dbReference type="PANTHER" id="PTHR33050">
    <property type="entry name" value="REVERSE TRANSCRIPTASE DOMAIN-CONTAINING PROTEIN"/>
    <property type="match status" value="1"/>
</dbReference>
<dbReference type="InterPro" id="IPR043502">
    <property type="entry name" value="DNA/RNA_pol_sf"/>
</dbReference>
<dbReference type="PANTHER" id="PTHR33050:SF7">
    <property type="entry name" value="RIBONUCLEASE H"/>
    <property type="match status" value="1"/>
</dbReference>
<evidence type="ECO:0008006" key="3">
    <source>
        <dbReference type="Google" id="ProtNLM"/>
    </source>
</evidence>
<dbReference type="InterPro" id="IPR052055">
    <property type="entry name" value="Hepadnavirus_pol/RT"/>
</dbReference>
<proteinExistence type="predicted"/>
<dbReference type="CDD" id="cd09275">
    <property type="entry name" value="RNase_HI_RT_DIRS1"/>
    <property type="match status" value="1"/>
</dbReference>
<dbReference type="OrthoDB" id="6155834at2759"/>
<keyword evidence="2" id="KW-1185">Reference proteome</keyword>
<evidence type="ECO:0000313" key="1">
    <source>
        <dbReference type="EMBL" id="CAC5423197.1"/>
    </source>
</evidence>
<dbReference type="Proteomes" id="UP000507470">
    <property type="component" value="Unassembled WGS sequence"/>
</dbReference>
<accession>A0A6J8ERR4</accession>
<sequence>MKNIHRGSVFFKKRNSSSYIRKGVNTPFCSRTYLKQAKSSNSKRFSTIIRFYGFMHRTYSECKTLYETNSVTPSLLLETAKHLKGHLRWWLNIENLIMGRSITLWETLIIVTTDASKSGYGGHINNSLIVQGSWSVEEKFLHINSLEMKAVCLTVKHFLPKLIGKNVLIRSDNATVVRYVNKHGGTRSPQICIRTWKLLQLALENQIFLKAAHIAGKKNIPADH</sequence>
<reference evidence="1 2" key="1">
    <citation type="submission" date="2020-06" db="EMBL/GenBank/DDBJ databases">
        <authorList>
            <person name="Li R."/>
            <person name="Bekaert M."/>
        </authorList>
    </citation>
    <scope>NUCLEOTIDE SEQUENCE [LARGE SCALE GENOMIC DNA]</scope>
    <source>
        <strain evidence="2">wild</strain>
    </source>
</reference>
<dbReference type="AlphaFoldDB" id="A0A6J8ERR4"/>
<protein>
    <recommendedName>
        <fullName evidence="3">Reverse transcriptase RNase H-like domain-containing protein</fullName>
    </recommendedName>
</protein>
<evidence type="ECO:0000313" key="2">
    <source>
        <dbReference type="Proteomes" id="UP000507470"/>
    </source>
</evidence>
<dbReference type="EMBL" id="CACVKT020009750">
    <property type="protein sequence ID" value="CAC5423197.1"/>
    <property type="molecule type" value="Genomic_DNA"/>
</dbReference>
<organism evidence="1 2">
    <name type="scientific">Mytilus coruscus</name>
    <name type="common">Sea mussel</name>
    <dbReference type="NCBI Taxonomy" id="42192"/>
    <lineage>
        <taxon>Eukaryota</taxon>
        <taxon>Metazoa</taxon>
        <taxon>Spiralia</taxon>
        <taxon>Lophotrochozoa</taxon>
        <taxon>Mollusca</taxon>
        <taxon>Bivalvia</taxon>
        <taxon>Autobranchia</taxon>
        <taxon>Pteriomorphia</taxon>
        <taxon>Mytilida</taxon>
        <taxon>Mytiloidea</taxon>
        <taxon>Mytilidae</taxon>
        <taxon>Mytilinae</taxon>
        <taxon>Mytilus</taxon>
    </lineage>
</organism>
<gene>
    <name evidence="1" type="ORF">MCOR_55190</name>
</gene>